<accession>A0A0A9C662</accession>
<reference evidence="1" key="2">
    <citation type="journal article" date="2015" name="Data Brief">
        <title>Shoot transcriptome of the giant reed, Arundo donax.</title>
        <authorList>
            <person name="Barrero R.A."/>
            <person name="Guerrero F.D."/>
            <person name="Moolhuijzen P."/>
            <person name="Goolsby J.A."/>
            <person name="Tidwell J."/>
            <person name="Bellgard S.E."/>
            <person name="Bellgard M.I."/>
        </authorList>
    </citation>
    <scope>NUCLEOTIDE SEQUENCE</scope>
    <source>
        <tissue evidence="1">Shoot tissue taken approximately 20 cm above the soil surface</tissue>
    </source>
</reference>
<evidence type="ECO:0000313" key="1">
    <source>
        <dbReference type="EMBL" id="JAD68895.1"/>
    </source>
</evidence>
<protein>
    <submittedName>
        <fullName evidence="1">Uncharacterized protein</fullName>
    </submittedName>
</protein>
<sequence>MPPEYGYIKELHVNITVEKSPKKAMRI</sequence>
<reference evidence="1" key="1">
    <citation type="submission" date="2014-09" db="EMBL/GenBank/DDBJ databases">
        <authorList>
            <person name="Magalhaes I.L.F."/>
            <person name="Oliveira U."/>
            <person name="Santos F.R."/>
            <person name="Vidigal T.H.D.A."/>
            <person name="Brescovit A.D."/>
            <person name="Santos A.J."/>
        </authorList>
    </citation>
    <scope>NUCLEOTIDE SEQUENCE</scope>
    <source>
        <tissue evidence="1">Shoot tissue taken approximately 20 cm above the soil surface</tissue>
    </source>
</reference>
<organism evidence="1">
    <name type="scientific">Arundo donax</name>
    <name type="common">Giant reed</name>
    <name type="synonym">Donax arundinaceus</name>
    <dbReference type="NCBI Taxonomy" id="35708"/>
    <lineage>
        <taxon>Eukaryota</taxon>
        <taxon>Viridiplantae</taxon>
        <taxon>Streptophyta</taxon>
        <taxon>Embryophyta</taxon>
        <taxon>Tracheophyta</taxon>
        <taxon>Spermatophyta</taxon>
        <taxon>Magnoliopsida</taxon>
        <taxon>Liliopsida</taxon>
        <taxon>Poales</taxon>
        <taxon>Poaceae</taxon>
        <taxon>PACMAD clade</taxon>
        <taxon>Arundinoideae</taxon>
        <taxon>Arundineae</taxon>
        <taxon>Arundo</taxon>
    </lineage>
</organism>
<dbReference type="AlphaFoldDB" id="A0A0A9C662"/>
<dbReference type="EMBL" id="GBRH01229000">
    <property type="protein sequence ID" value="JAD68895.1"/>
    <property type="molecule type" value="Transcribed_RNA"/>
</dbReference>
<proteinExistence type="predicted"/>
<name>A0A0A9C662_ARUDO</name>